<dbReference type="EMBL" id="PNHE01000009">
    <property type="protein sequence ID" value="PMC58610.1"/>
    <property type="molecule type" value="Genomic_DNA"/>
</dbReference>
<dbReference type="Pfam" id="PF11217">
    <property type="entry name" value="DUF3013"/>
    <property type="match status" value="1"/>
</dbReference>
<keyword evidence="2" id="KW-1185">Reference proteome</keyword>
<sequence>MITLRNIMVKKRLVNVNYITVQSEQLTISIGRTKEGDRMDKNNIYEVIEKILNTIHLPGEWSLVWYEQKKYVELTVQLEFDNFEEIGLIDEVGEQMRQERNLYQLHVIFYDNKYYEGGFPHCLVSIGINPEEGVEYSYLYAVLDYLKYLLVKSRLDWNEFINNERSYFDIDWRKEELEARINHLKTTHRYSTKPLFFPHQLN</sequence>
<evidence type="ECO:0000313" key="1">
    <source>
        <dbReference type="EMBL" id="PMC58610.1"/>
    </source>
</evidence>
<dbReference type="Gene3D" id="3.40.50.11250">
    <property type="entry name" value="Protein of unknown function DUF3013"/>
    <property type="match status" value="1"/>
</dbReference>
<reference evidence="1 2" key="1">
    <citation type="submission" date="2017-09" db="EMBL/GenBank/DDBJ databases">
        <title>Bacterial strain isolated from the female urinary microbiota.</title>
        <authorList>
            <person name="Thomas-White K."/>
            <person name="Kumar N."/>
            <person name="Forster S."/>
            <person name="Putonti C."/>
            <person name="Lawley T."/>
            <person name="Wolfe A.J."/>
        </authorList>
    </citation>
    <scope>NUCLEOTIDE SEQUENCE [LARGE SCALE GENOMIC DNA]</scope>
    <source>
        <strain evidence="1 2">UMB0852</strain>
    </source>
</reference>
<comment type="caution">
    <text evidence="1">The sequence shown here is derived from an EMBL/GenBank/DDBJ whole genome shotgun (WGS) entry which is preliminary data.</text>
</comment>
<organism evidence="1 2">
    <name type="scientific">Dolosicoccus paucivorans</name>
    <dbReference type="NCBI Taxonomy" id="84521"/>
    <lineage>
        <taxon>Bacteria</taxon>
        <taxon>Bacillati</taxon>
        <taxon>Bacillota</taxon>
        <taxon>Bacilli</taxon>
        <taxon>Lactobacillales</taxon>
        <taxon>Aerococcaceae</taxon>
        <taxon>Dolosicoccus</taxon>
    </lineage>
</organism>
<evidence type="ECO:0000313" key="2">
    <source>
        <dbReference type="Proteomes" id="UP000235682"/>
    </source>
</evidence>
<accession>A0A2N6SNJ0</accession>
<protein>
    <submittedName>
        <fullName evidence="1">DUF3013 domain-containing protein</fullName>
    </submittedName>
</protein>
<dbReference type="InterPro" id="IPR021380">
    <property type="entry name" value="DUF3013"/>
</dbReference>
<proteinExistence type="predicted"/>
<dbReference type="Proteomes" id="UP000235682">
    <property type="component" value="Unassembled WGS sequence"/>
</dbReference>
<gene>
    <name evidence="1" type="ORF">CJ205_03245</name>
</gene>
<dbReference type="AlphaFoldDB" id="A0A2N6SNJ0"/>
<name>A0A2N6SNJ0_9LACT</name>
<dbReference type="STRING" id="84521.SAMN04487994_100510"/>